<dbReference type="PANTHER" id="PTHR47506:SF6">
    <property type="entry name" value="HTH-TYPE TRANSCRIPTIONAL REPRESSOR NEMR"/>
    <property type="match status" value="1"/>
</dbReference>
<evidence type="ECO:0000256" key="3">
    <source>
        <dbReference type="ARBA" id="ARBA00023163"/>
    </source>
</evidence>
<evidence type="ECO:0000313" key="6">
    <source>
        <dbReference type="EMBL" id="PLP42049.1"/>
    </source>
</evidence>
<dbReference type="GO" id="GO:0003677">
    <property type="term" value="F:DNA binding"/>
    <property type="evidence" value="ECO:0007669"/>
    <property type="project" value="UniProtKB-UniRule"/>
</dbReference>
<reference evidence="6 7" key="2">
    <citation type="submission" date="2018-01" db="EMBL/GenBank/DDBJ databases">
        <title>Genomic study of Klebsiella pneumoniae.</title>
        <authorList>
            <person name="Yang Y."/>
            <person name="Bicalho R."/>
        </authorList>
    </citation>
    <scope>NUCLEOTIDE SEQUENCE [LARGE SCALE GENOMIC DNA]</scope>
    <source>
        <strain evidence="6 7">A5</strain>
    </source>
</reference>
<dbReference type="AlphaFoldDB" id="A0A2N5ABM7"/>
<keyword evidence="2 4" id="KW-0238">DNA-binding</keyword>
<name>A0A2N5ABM7_KLEVA</name>
<keyword evidence="1" id="KW-0805">Transcription regulation</keyword>
<proteinExistence type="predicted"/>
<dbReference type="InterPro" id="IPR001647">
    <property type="entry name" value="HTH_TetR"/>
</dbReference>
<dbReference type="InterPro" id="IPR036271">
    <property type="entry name" value="Tet_transcr_reg_TetR-rel_C_sf"/>
</dbReference>
<evidence type="ECO:0000256" key="2">
    <source>
        <dbReference type="ARBA" id="ARBA00023125"/>
    </source>
</evidence>
<feature type="DNA-binding region" description="H-T-H motif" evidence="4">
    <location>
        <begin position="25"/>
        <end position="44"/>
    </location>
</feature>
<dbReference type="Proteomes" id="UP000234473">
    <property type="component" value="Unassembled WGS sequence"/>
</dbReference>
<sequence>MKPKQADILRHASALFNREGYQSPSIERIAEHAGISKMTFYRYYADKEALIMAILKQKESEFMQDLAQITADKASAREKLFAVFDYYHRWFTCDTFHGCMFTRALFEYGASSPAIREQCSRFKSLLWQ</sequence>
<dbReference type="PROSITE" id="PS50977">
    <property type="entry name" value="HTH_TETR_2"/>
    <property type="match status" value="1"/>
</dbReference>
<dbReference type="SUPFAM" id="SSF46689">
    <property type="entry name" value="Homeodomain-like"/>
    <property type="match status" value="1"/>
</dbReference>
<evidence type="ECO:0000313" key="7">
    <source>
        <dbReference type="Proteomes" id="UP000234473"/>
    </source>
</evidence>
<reference evidence="6 7" key="1">
    <citation type="submission" date="2017-11" db="EMBL/GenBank/DDBJ databases">
        <authorList>
            <person name="Han C.G."/>
        </authorList>
    </citation>
    <scope>NUCLEOTIDE SEQUENCE [LARGE SCALE GENOMIC DNA]</scope>
    <source>
        <strain evidence="6 7">A5</strain>
    </source>
</reference>
<evidence type="ECO:0000256" key="4">
    <source>
        <dbReference type="PROSITE-ProRule" id="PRU00335"/>
    </source>
</evidence>
<gene>
    <name evidence="6" type="ORF">CWM98_22490</name>
</gene>
<dbReference type="Pfam" id="PF00440">
    <property type="entry name" value="TetR_N"/>
    <property type="match status" value="1"/>
</dbReference>
<dbReference type="Gene3D" id="1.10.357.10">
    <property type="entry name" value="Tetracycline Repressor, domain 2"/>
    <property type="match status" value="1"/>
</dbReference>
<evidence type="ECO:0000256" key="1">
    <source>
        <dbReference type="ARBA" id="ARBA00023015"/>
    </source>
</evidence>
<comment type="caution">
    <text evidence="6">The sequence shown here is derived from an EMBL/GenBank/DDBJ whole genome shotgun (WGS) entry which is preliminary data.</text>
</comment>
<dbReference type="SUPFAM" id="SSF48498">
    <property type="entry name" value="Tetracyclin repressor-like, C-terminal domain"/>
    <property type="match status" value="1"/>
</dbReference>
<dbReference type="PRINTS" id="PR00455">
    <property type="entry name" value="HTHTETR"/>
</dbReference>
<feature type="domain" description="HTH tetR-type" evidence="5">
    <location>
        <begin position="2"/>
        <end position="62"/>
    </location>
</feature>
<dbReference type="InterPro" id="IPR009057">
    <property type="entry name" value="Homeodomain-like_sf"/>
</dbReference>
<feature type="non-terminal residue" evidence="6">
    <location>
        <position position="128"/>
    </location>
</feature>
<accession>A0A2N5ABM7</accession>
<dbReference type="FunFam" id="1.10.10.60:FF:000141">
    <property type="entry name" value="TetR family transcriptional regulator"/>
    <property type="match status" value="1"/>
</dbReference>
<dbReference type="EMBL" id="PICB01001384">
    <property type="protein sequence ID" value="PLP42049.1"/>
    <property type="molecule type" value="Genomic_DNA"/>
</dbReference>
<evidence type="ECO:0000259" key="5">
    <source>
        <dbReference type="PROSITE" id="PS50977"/>
    </source>
</evidence>
<keyword evidence="3" id="KW-0804">Transcription</keyword>
<dbReference type="PANTHER" id="PTHR47506">
    <property type="entry name" value="TRANSCRIPTIONAL REGULATORY PROTEIN"/>
    <property type="match status" value="1"/>
</dbReference>
<organism evidence="6 7">
    <name type="scientific">Klebsiella variicola</name>
    <dbReference type="NCBI Taxonomy" id="244366"/>
    <lineage>
        <taxon>Bacteria</taxon>
        <taxon>Pseudomonadati</taxon>
        <taxon>Pseudomonadota</taxon>
        <taxon>Gammaproteobacteria</taxon>
        <taxon>Enterobacterales</taxon>
        <taxon>Enterobacteriaceae</taxon>
        <taxon>Klebsiella/Raoultella group</taxon>
        <taxon>Klebsiella</taxon>
        <taxon>Klebsiella pneumoniae complex</taxon>
    </lineage>
</organism>
<protein>
    <submittedName>
        <fullName evidence="6">TetR/AcrR family transcriptional regulator</fullName>
    </submittedName>
</protein>